<dbReference type="Proteomes" id="UP000199328">
    <property type="component" value="Unassembled WGS sequence"/>
</dbReference>
<feature type="transmembrane region" description="Helical" evidence="1">
    <location>
        <begin position="213"/>
        <end position="240"/>
    </location>
</feature>
<reference evidence="3" key="1">
    <citation type="submission" date="2016-10" db="EMBL/GenBank/DDBJ databases">
        <authorList>
            <person name="Varghese N."/>
            <person name="Submissions S."/>
        </authorList>
    </citation>
    <scope>NUCLEOTIDE SEQUENCE [LARGE SCALE GENOMIC DNA]</scope>
    <source>
        <strain evidence="3">CGMCC 1.10789</strain>
    </source>
</reference>
<feature type="transmembrane region" description="Helical" evidence="1">
    <location>
        <begin position="352"/>
        <end position="373"/>
    </location>
</feature>
<feature type="transmembrane region" description="Helical" evidence="1">
    <location>
        <begin position="329"/>
        <end position="346"/>
    </location>
</feature>
<feature type="transmembrane region" description="Helical" evidence="1">
    <location>
        <begin position="113"/>
        <end position="133"/>
    </location>
</feature>
<dbReference type="AlphaFoldDB" id="A0A1G9F5J4"/>
<gene>
    <name evidence="2" type="ORF">SAMN05216257_10546</name>
</gene>
<protein>
    <submittedName>
        <fullName evidence="2">Uncharacterized protein</fullName>
    </submittedName>
</protein>
<evidence type="ECO:0000313" key="3">
    <source>
        <dbReference type="Proteomes" id="UP000199328"/>
    </source>
</evidence>
<proteinExistence type="predicted"/>
<feature type="transmembrane region" description="Helical" evidence="1">
    <location>
        <begin position="182"/>
        <end position="201"/>
    </location>
</feature>
<dbReference type="EMBL" id="FNFV01000005">
    <property type="protein sequence ID" value="SDK83656.1"/>
    <property type="molecule type" value="Genomic_DNA"/>
</dbReference>
<keyword evidence="1" id="KW-0812">Transmembrane</keyword>
<sequence length="412" mass="44594">MHTAEAFAHKRLEDLLVVLVLLVSSRAALVNFADAFQLGVFALALAFWLLRGGGISPVVIAFLLLSLLWLGLHALIDGAIVVRTWAGHFLRLLTAAFVIGAVSRPLERLSRWVVMLAALSLGLYAAGLVLPGLPEALYRLAPEPLRFVGGTQVGETLTGSWRRASWLVYTVAPDRAGQNHGFMWEPAAFGMVLALALWARLLAGRIGLDPGNIVLLAAMASTFSTTTWIGAMVSVAFILWRHGGGWRLLLLPTIPAAVLACLTADFLLPKIIKEIQSGYAPYMRWSLSRMASFHLDIADLVQRPLLGRGLVISGDETARLPSNNGLSDYLARYGLVMSLASASLLVTSLRRAFGADVTALAGFLAVLLIFAWAEKYWELPLFQLWLFAGFSGARPHHAALRAPGQAHGARGY</sequence>
<evidence type="ECO:0000256" key="1">
    <source>
        <dbReference type="SAM" id="Phobius"/>
    </source>
</evidence>
<evidence type="ECO:0000313" key="2">
    <source>
        <dbReference type="EMBL" id="SDK83656.1"/>
    </source>
</evidence>
<dbReference type="RefSeq" id="WP_092500656.1">
    <property type="nucleotide sequence ID" value="NZ_FNFV01000005.1"/>
</dbReference>
<organism evidence="2 3">
    <name type="scientific">Meinhardsimonia xiamenensis</name>
    <dbReference type="NCBI Taxonomy" id="990712"/>
    <lineage>
        <taxon>Bacteria</taxon>
        <taxon>Pseudomonadati</taxon>
        <taxon>Pseudomonadota</taxon>
        <taxon>Alphaproteobacteria</taxon>
        <taxon>Rhodobacterales</taxon>
        <taxon>Paracoccaceae</taxon>
        <taxon>Meinhardsimonia</taxon>
    </lineage>
</organism>
<feature type="transmembrane region" description="Helical" evidence="1">
    <location>
        <begin position="88"/>
        <end position="106"/>
    </location>
</feature>
<keyword evidence="1" id="KW-0472">Membrane</keyword>
<keyword evidence="3" id="KW-1185">Reference proteome</keyword>
<feature type="transmembrane region" description="Helical" evidence="1">
    <location>
        <begin position="246"/>
        <end position="268"/>
    </location>
</feature>
<name>A0A1G9F5J4_9RHOB</name>
<dbReference type="STRING" id="990712.SAMN05216257_10546"/>
<keyword evidence="1" id="KW-1133">Transmembrane helix</keyword>
<accession>A0A1G9F5J4</accession>
<feature type="transmembrane region" description="Helical" evidence="1">
    <location>
        <begin position="35"/>
        <end position="51"/>
    </location>
</feature>
<feature type="transmembrane region" description="Helical" evidence="1">
    <location>
        <begin position="58"/>
        <end position="76"/>
    </location>
</feature>